<feature type="transmembrane region" description="Helical" evidence="1">
    <location>
        <begin position="185"/>
        <end position="205"/>
    </location>
</feature>
<name>A0A833J0D8_9HYPH</name>
<evidence type="ECO:0000313" key="3">
    <source>
        <dbReference type="Proteomes" id="UP000469949"/>
    </source>
</evidence>
<dbReference type="EMBL" id="WEKV01000020">
    <property type="protein sequence ID" value="KAB7782168.1"/>
    <property type="molecule type" value="Genomic_DNA"/>
</dbReference>
<feature type="transmembrane region" description="Helical" evidence="1">
    <location>
        <begin position="53"/>
        <end position="75"/>
    </location>
</feature>
<proteinExistence type="predicted"/>
<dbReference type="RefSeq" id="WP_152278678.1">
    <property type="nucleotide sequence ID" value="NZ_WEKV01000020.1"/>
</dbReference>
<protein>
    <submittedName>
        <fullName evidence="2">Uncharacterized protein</fullName>
    </submittedName>
</protein>
<evidence type="ECO:0000313" key="2">
    <source>
        <dbReference type="EMBL" id="KAB7782168.1"/>
    </source>
</evidence>
<feature type="transmembrane region" description="Helical" evidence="1">
    <location>
        <begin position="144"/>
        <end position="173"/>
    </location>
</feature>
<feature type="transmembrane region" description="Helical" evidence="1">
    <location>
        <begin position="12"/>
        <end position="32"/>
    </location>
</feature>
<evidence type="ECO:0000256" key="1">
    <source>
        <dbReference type="SAM" id="Phobius"/>
    </source>
</evidence>
<dbReference type="Proteomes" id="UP000469949">
    <property type="component" value="Unassembled WGS sequence"/>
</dbReference>
<keyword evidence="1" id="KW-0812">Transmembrane</keyword>
<keyword evidence="1" id="KW-1133">Transmembrane helix</keyword>
<gene>
    <name evidence="2" type="ORF">F8B43_4923</name>
</gene>
<accession>A0A833J0D8</accession>
<comment type="caution">
    <text evidence="2">The sequence shown here is derived from an EMBL/GenBank/DDBJ whole genome shotgun (WGS) entry which is preliminary data.</text>
</comment>
<organism evidence="2 3">
    <name type="scientific">Methylorubrum populi</name>
    <dbReference type="NCBI Taxonomy" id="223967"/>
    <lineage>
        <taxon>Bacteria</taxon>
        <taxon>Pseudomonadati</taxon>
        <taxon>Pseudomonadota</taxon>
        <taxon>Alphaproteobacteria</taxon>
        <taxon>Hyphomicrobiales</taxon>
        <taxon>Methylobacteriaceae</taxon>
        <taxon>Methylorubrum</taxon>
    </lineage>
</organism>
<reference evidence="2 3" key="1">
    <citation type="submission" date="2019-10" db="EMBL/GenBank/DDBJ databases">
        <title>Draft Genome Sequence of the Caffeine Degrading Methylotroph Methylorubrum populi PINKEL.</title>
        <authorList>
            <person name="Dawson S.C."/>
            <person name="Zhang X."/>
            <person name="Wright M.E."/>
            <person name="Sharma G."/>
            <person name="Langner J.T."/>
            <person name="Ditty J.L."/>
            <person name="Subuyuj G.A."/>
        </authorList>
    </citation>
    <scope>NUCLEOTIDE SEQUENCE [LARGE SCALE GENOMIC DNA]</scope>
    <source>
        <strain evidence="2 3">Pinkel</strain>
    </source>
</reference>
<dbReference type="AlphaFoldDB" id="A0A833J0D8"/>
<keyword evidence="1" id="KW-0472">Membrane</keyword>
<sequence length="397" mass="44857">MFSLEIFSFVENTLSAVLGFFHSTIVSIYLLLRSPASAPRYLSRRLRDPNKRQVGPLTLIFLMILIASGVALVWTPLNVKALLEPLFKEEQRPTFVKVAGSCLFGTTVIDLFSRVCVGLGWPWSQKKRILRFEHAQSAFRRTVLNYELVIVALIGMVICFLSTYPAILIIRIWEIAFGDIDLYEMIGAIIITASLIWIAASTILVRTVFPNLVIGTQGGSVHSLDYWARSLQLGKEVLIPSLIAGTCISVLTAQRLIPKYNPMVSAAKTSMSEVYSRQHKCYRIKNDEYKIITTVINKFDDPYYLELSGKLVLTYYDSHGNDNDALSEKKLEYNHDPKKADRTNLAAMIGPKSYELIEIVVKILQEPAIRVRECNYTFNGISEINHSVDSDYVQDVE</sequence>